<keyword evidence="3" id="KW-0067">ATP-binding</keyword>
<evidence type="ECO:0000313" key="5">
    <source>
        <dbReference type="EMBL" id="MST77326.1"/>
    </source>
</evidence>
<organism evidence="5 6">
    <name type="scientific">Segatella copri</name>
    <dbReference type="NCBI Taxonomy" id="165179"/>
    <lineage>
        <taxon>Bacteria</taxon>
        <taxon>Pseudomonadati</taxon>
        <taxon>Bacteroidota</taxon>
        <taxon>Bacteroidia</taxon>
        <taxon>Bacteroidales</taxon>
        <taxon>Prevotellaceae</taxon>
        <taxon>Segatella</taxon>
    </lineage>
</organism>
<dbReference type="Gene3D" id="3.40.50.300">
    <property type="entry name" value="P-loop containing nucleotide triphosphate hydrolases"/>
    <property type="match status" value="1"/>
</dbReference>
<evidence type="ECO:0000256" key="2">
    <source>
        <dbReference type="ARBA" id="ARBA00022741"/>
    </source>
</evidence>
<dbReference type="SUPFAM" id="SSF52540">
    <property type="entry name" value="P-loop containing nucleoside triphosphate hydrolases"/>
    <property type="match status" value="1"/>
</dbReference>
<accession>A0A6I2TUA6</accession>
<dbReference type="GO" id="GO:0016887">
    <property type="term" value="F:ATP hydrolysis activity"/>
    <property type="evidence" value="ECO:0007669"/>
    <property type="project" value="InterPro"/>
</dbReference>
<evidence type="ECO:0000256" key="1">
    <source>
        <dbReference type="ARBA" id="ARBA00006914"/>
    </source>
</evidence>
<evidence type="ECO:0000313" key="6">
    <source>
        <dbReference type="Proteomes" id="UP000450161"/>
    </source>
</evidence>
<name>A0A6I2TUA6_9BACT</name>
<evidence type="ECO:0000259" key="4">
    <source>
        <dbReference type="SMART" id="SM00382"/>
    </source>
</evidence>
<protein>
    <submittedName>
        <fullName evidence="5">AAA family ATPase</fullName>
    </submittedName>
</protein>
<dbReference type="InterPro" id="IPR003593">
    <property type="entry name" value="AAA+_ATPase"/>
</dbReference>
<keyword evidence="2" id="KW-0547">Nucleotide-binding</keyword>
<dbReference type="InterPro" id="IPR050221">
    <property type="entry name" value="26S_Proteasome_ATPase"/>
</dbReference>
<dbReference type="Proteomes" id="UP000450161">
    <property type="component" value="Unassembled WGS sequence"/>
</dbReference>
<evidence type="ECO:0000256" key="3">
    <source>
        <dbReference type="ARBA" id="ARBA00022840"/>
    </source>
</evidence>
<comment type="similarity">
    <text evidence="1">Belongs to the AAA ATPase family.</text>
</comment>
<dbReference type="PANTHER" id="PTHR23073">
    <property type="entry name" value="26S PROTEASOME REGULATORY SUBUNIT"/>
    <property type="match status" value="1"/>
</dbReference>
<comment type="caution">
    <text evidence="5">The sequence shown here is derived from an EMBL/GenBank/DDBJ whole genome shotgun (WGS) entry which is preliminary data.</text>
</comment>
<feature type="domain" description="AAA+ ATPase" evidence="4">
    <location>
        <begin position="342"/>
        <end position="481"/>
    </location>
</feature>
<sequence length="559" mass="64653">MMMVKQISDKTDVEPIDLLQAFEIIVEKAKGSSLGEEFYQKADPYLVFVSDKLCISKRASVIMALFADRCYDTHIRFSDLTEFLDCRILTLLRYSNETQELIDKEYVCQNRIEGLCYSIPMEVMEAFQHNRRYIPSDVDEFTARELFDKFDELFSKCRCEKLNKQVLKKKLRALVVKNSNLAFVKAMALYDINVEDKDFPLFILLCTLFVIDGDDDIRCHDLDFIYEEGESVWRWAKRDLNQGNHRFLQKKFIEYTNDDGFADRESFKITDSAKKLLFSEMNLFAMRGSRPKGGILSFESIKPKQLFYNDKERKLVEELAALLDEKNFQGIRDRLKETNFRSGFACLFYGAPGTGKTETVLQIARKTGRDLIQVNISDIKSMWVGESEKNIKGIFDDYRKMVKQSAKTPILLFNEADAIIGKRMVGAEKAVDKLENNIQNIILQEIEQLDGILIATTNLAENMDKAFERRFLYKVKFEKPDLHGRLQIWQTMIPSLNDADASFLAARYDFSGGEIENIARHYTIQSILHGKPADMLKSLVGYCDSERLEGRTPKRKVGF</sequence>
<reference evidence="5 6" key="1">
    <citation type="submission" date="2019-08" db="EMBL/GenBank/DDBJ databases">
        <title>In-depth cultivation of the pig gut microbiome towards novel bacterial diversity and tailored functional studies.</title>
        <authorList>
            <person name="Wylensek D."/>
            <person name="Hitch T.C.A."/>
            <person name="Clavel T."/>
        </authorList>
    </citation>
    <scope>NUCLEOTIDE SEQUENCE [LARGE SCALE GENOMIC DNA]</scope>
    <source>
        <strain evidence="5 6">LKV-178-WT-2C</strain>
    </source>
</reference>
<dbReference type="CDD" id="cd19481">
    <property type="entry name" value="RecA-like_protease"/>
    <property type="match status" value="1"/>
</dbReference>
<dbReference type="AlphaFoldDB" id="A0A6I2TUA6"/>
<dbReference type="Pfam" id="PF00004">
    <property type="entry name" value="AAA"/>
    <property type="match status" value="1"/>
</dbReference>
<dbReference type="EMBL" id="VUNF01000009">
    <property type="protein sequence ID" value="MST77326.1"/>
    <property type="molecule type" value="Genomic_DNA"/>
</dbReference>
<gene>
    <name evidence="5" type="ORF">FYJ72_06455</name>
</gene>
<dbReference type="InterPro" id="IPR003959">
    <property type="entry name" value="ATPase_AAA_core"/>
</dbReference>
<dbReference type="GO" id="GO:0005524">
    <property type="term" value="F:ATP binding"/>
    <property type="evidence" value="ECO:0007669"/>
    <property type="project" value="UniProtKB-KW"/>
</dbReference>
<dbReference type="InterPro" id="IPR027417">
    <property type="entry name" value="P-loop_NTPase"/>
</dbReference>
<proteinExistence type="inferred from homology"/>
<dbReference type="SMART" id="SM00382">
    <property type="entry name" value="AAA"/>
    <property type="match status" value="1"/>
</dbReference>